<name>A0A8R7PMS9_TRIUA</name>
<sequence length="80" mass="9168">MASGGSKLADHDLVLHELEKNSPTHHRVLWRSTHRSLEVESAIWLTMLLCCMKTTRFLLLFDRTTDKLICIRFLSAPSTS</sequence>
<reference evidence="2" key="1">
    <citation type="journal article" date="2013" name="Nature">
        <title>Draft genome of the wheat A-genome progenitor Triticum urartu.</title>
        <authorList>
            <person name="Ling H.Q."/>
            <person name="Zhao S."/>
            <person name="Liu D."/>
            <person name="Wang J."/>
            <person name="Sun H."/>
            <person name="Zhang C."/>
            <person name="Fan H."/>
            <person name="Li D."/>
            <person name="Dong L."/>
            <person name="Tao Y."/>
            <person name="Gao C."/>
            <person name="Wu H."/>
            <person name="Li Y."/>
            <person name="Cui Y."/>
            <person name="Guo X."/>
            <person name="Zheng S."/>
            <person name="Wang B."/>
            <person name="Yu K."/>
            <person name="Liang Q."/>
            <person name="Yang W."/>
            <person name="Lou X."/>
            <person name="Chen J."/>
            <person name="Feng M."/>
            <person name="Jian J."/>
            <person name="Zhang X."/>
            <person name="Luo G."/>
            <person name="Jiang Y."/>
            <person name="Liu J."/>
            <person name="Wang Z."/>
            <person name="Sha Y."/>
            <person name="Zhang B."/>
            <person name="Wu H."/>
            <person name="Tang D."/>
            <person name="Shen Q."/>
            <person name="Xue P."/>
            <person name="Zou S."/>
            <person name="Wang X."/>
            <person name="Liu X."/>
            <person name="Wang F."/>
            <person name="Yang Y."/>
            <person name="An X."/>
            <person name="Dong Z."/>
            <person name="Zhang K."/>
            <person name="Zhang X."/>
            <person name="Luo M.C."/>
            <person name="Dvorak J."/>
            <person name="Tong Y."/>
            <person name="Wang J."/>
            <person name="Yang H."/>
            <person name="Li Z."/>
            <person name="Wang D."/>
            <person name="Zhang A."/>
            <person name="Wang J."/>
        </authorList>
    </citation>
    <scope>NUCLEOTIDE SEQUENCE</scope>
    <source>
        <strain evidence="2">cv. G1812</strain>
    </source>
</reference>
<protein>
    <submittedName>
        <fullName evidence="1">Uncharacterized protein</fullName>
    </submittedName>
</protein>
<accession>A0A8R7PMS9</accession>
<evidence type="ECO:0000313" key="2">
    <source>
        <dbReference type="Proteomes" id="UP000015106"/>
    </source>
</evidence>
<dbReference type="AlphaFoldDB" id="A0A8R7PMS9"/>
<dbReference type="EnsemblPlants" id="TuG1812G0300000812.01.T01">
    <property type="protein sequence ID" value="TuG1812G0300000812.01.T01"/>
    <property type="gene ID" value="TuG1812G0300000812.01"/>
</dbReference>
<dbReference type="Proteomes" id="UP000015106">
    <property type="component" value="Chromosome 3"/>
</dbReference>
<dbReference type="Gramene" id="TuG1812G0300000812.01.T01">
    <property type="protein sequence ID" value="TuG1812G0300000812.01.T01"/>
    <property type="gene ID" value="TuG1812G0300000812.01"/>
</dbReference>
<reference evidence="1" key="2">
    <citation type="submission" date="2018-03" db="EMBL/GenBank/DDBJ databases">
        <title>The Triticum urartu genome reveals the dynamic nature of wheat genome evolution.</title>
        <authorList>
            <person name="Ling H."/>
            <person name="Ma B."/>
            <person name="Shi X."/>
            <person name="Liu H."/>
            <person name="Dong L."/>
            <person name="Sun H."/>
            <person name="Cao Y."/>
            <person name="Gao Q."/>
            <person name="Zheng S."/>
            <person name="Li Y."/>
            <person name="Yu Y."/>
            <person name="Du H."/>
            <person name="Qi M."/>
            <person name="Li Y."/>
            <person name="Yu H."/>
            <person name="Cui Y."/>
            <person name="Wang N."/>
            <person name="Chen C."/>
            <person name="Wu H."/>
            <person name="Zhao Y."/>
            <person name="Zhang J."/>
            <person name="Li Y."/>
            <person name="Zhou W."/>
            <person name="Zhang B."/>
            <person name="Hu W."/>
            <person name="Eijk M."/>
            <person name="Tang J."/>
            <person name="Witsenboer H."/>
            <person name="Zhao S."/>
            <person name="Li Z."/>
            <person name="Zhang A."/>
            <person name="Wang D."/>
            <person name="Liang C."/>
        </authorList>
    </citation>
    <scope>NUCLEOTIDE SEQUENCE [LARGE SCALE GENOMIC DNA]</scope>
    <source>
        <strain evidence="1">cv. G1812</strain>
    </source>
</reference>
<reference evidence="1" key="3">
    <citation type="submission" date="2022-06" db="UniProtKB">
        <authorList>
            <consortium name="EnsemblPlants"/>
        </authorList>
    </citation>
    <scope>IDENTIFICATION</scope>
</reference>
<keyword evidence="2" id="KW-1185">Reference proteome</keyword>
<proteinExistence type="predicted"/>
<organism evidence="1 2">
    <name type="scientific">Triticum urartu</name>
    <name type="common">Red wild einkorn</name>
    <name type="synonym">Crithodium urartu</name>
    <dbReference type="NCBI Taxonomy" id="4572"/>
    <lineage>
        <taxon>Eukaryota</taxon>
        <taxon>Viridiplantae</taxon>
        <taxon>Streptophyta</taxon>
        <taxon>Embryophyta</taxon>
        <taxon>Tracheophyta</taxon>
        <taxon>Spermatophyta</taxon>
        <taxon>Magnoliopsida</taxon>
        <taxon>Liliopsida</taxon>
        <taxon>Poales</taxon>
        <taxon>Poaceae</taxon>
        <taxon>BOP clade</taxon>
        <taxon>Pooideae</taxon>
        <taxon>Triticodae</taxon>
        <taxon>Triticeae</taxon>
        <taxon>Triticinae</taxon>
        <taxon>Triticum</taxon>
    </lineage>
</organism>
<evidence type="ECO:0000313" key="1">
    <source>
        <dbReference type="EnsemblPlants" id="TuG1812G0300000812.01.T01"/>
    </source>
</evidence>